<proteinExistence type="predicted"/>
<sequence length="99" mass="11070">MNGRGVPTGRMALRKYMAPVTTSTGRRIPPETYANILALKAIGWSNSRIALNLRMSRDLVSRCIEWAMENGFNPDERPLVLTDPMVGITSSRRTPLQKP</sequence>
<feature type="region of interest" description="Disordered" evidence="1">
    <location>
        <begin position="79"/>
        <end position="99"/>
    </location>
</feature>
<evidence type="ECO:0000313" key="2">
    <source>
        <dbReference type="EMBL" id="KAJ5703734.1"/>
    </source>
</evidence>
<dbReference type="Proteomes" id="UP001215712">
    <property type="component" value="Unassembled WGS sequence"/>
</dbReference>
<comment type="caution">
    <text evidence="2">The sequence shown here is derived from an EMBL/GenBank/DDBJ whole genome shotgun (WGS) entry which is preliminary data.</text>
</comment>
<keyword evidence="3" id="KW-1185">Reference proteome</keyword>
<dbReference type="AlphaFoldDB" id="A0AAD6HB93"/>
<evidence type="ECO:0000256" key="1">
    <source>
        <dbReference type="SAM" id="MobiDB-lite"/>
    </source>
</evidence>
<protein>
    <submittedName>
        <fullName evidence="2">Uncharacterized protein</fullName>
    </submittedName>
</protein>
<name>A0AAD6HB93_9EURO</name>
<reference evidence="2" key="2">
    <citation type="submission" date="2023-01" db="EMBL/GenBank/DDBJ databases">
        <authorList>
            <person name="Petersen C."/>
        </authorList>
    </citation>
    <scope>NUCLEOTIDE SEQUENCE</scope>
    <source>
        <strain evidence="2">IBT 17514</strain>
    </source>
</reference>
<accession>A0AAD6HB93</accession>
<feature type="compositionally biased region" description="Polar residues" evidence="1">
    <location>
        <begin position="88"/>
        <end position="99"/>
    </location>
</feature>
<evidence type="ECO:0000313" key="3">
    <source>
        <dbReference type="Proteomes" id="UP001215712"/>
    </source>
</evidence>
<gene>
    <name evidence="2" type="ORF">N7493_010872</name>
</gene>
<dbReference type="EMBL" id="JAQJAN010000020">
    <property type="protein sequence ID" value="KAJ5703734.1"/>
    <property type="molecule type" value="Genomic_DNA"/>
</dbReference>
<reference evidence="2" key="1">
    <citation type="journal article" date="2023" name="IMA Fungus">
        <title>Comparative genomic study of the Penicillium genus elucidates a diverse pangenome and 15 lateral gene transfer events.</title>
        <authorList>
            <person name="Petersen C."/>
            <person name="Sorensen T."/>
            <person name="Nielsen M.R."/>
            <person name="Sondergaard T.E."/>
            <person name="Sorensen J.L."/>
            <person name="Fitzpatrick D.A."/>
            <person name="Frisvad J.C."/>
            <person name="Nielsen K.L."/>
        </authorList>
    </citation>
    <scope>NUCLEOTIDE SEQUENCE</scope>
    <source>
        <strain evidence="2">IBT 17514</strain>
    </source>
</reference>
<organism evidence="2 3">
    <name type="scientific">Penicillium malachiteum</name>
    <dbReference type="NCBI Taxonomy" id="1324776"/>
    <lineage>
        <taxon>Eukaryota</taxon>
        <taxon>Fungi</taxon>
        <taxon>Dikarya</taxon>
        <taxon>Ascomycota</taxon>
        <taxon>Pezizomycotina</taxon>
        <taxon>Eurotiomycetes</taxon>
        <taxon>Eurotiomycetidae</taxon>
        <taxon>Eurotiales</taxon>
        <taxon>Aspergillaceae</taxon>
        <taxon>Penicillium</taxon>
    </lineage>
</organism>